<keyword evidence="3" id="KW-1185">Reference proteome</keyword>
<reference evidence="3" key="1">
    <citation type="journal article" date="2019" name="Int. J. Syst. Evol. Microbiol.">
        <title>The Global Catalogue of Microorganisms (GCM) 10K type strain sequencing project: providing services to taxonomists for standard genome sequencing and annotation.</title>
        <authorList>
            <consortium name="The Broad Institute Genomics Platform"/>
            <consortium name="The Broad Institute Genome Sequencing Center for Infectious Disease"/>
            <person name="Wu L."/>
            <person name="Ma J."/>
        </authorList>
    </citation>
    <scope>NUCLEOTIDE SEQUENCE [LARGE SCALE GENOMIC DNA]</scope>
    <source>
        <strain evidence="3">JCM 15608</strain>
    </source>
</reference>
<dbReference type="InterPro" id="IPR009078">
    <property type="entry name" value="Ferritin-like_SF"/>
</dbReference>
<name>A0ABP3WE66_9GAMM</name>
<evidence type="ECO:0000313" key="3">
    <source>
        <dbReference type="Proteomes" id="UP001500021"/>
    </source>
</evidence>
<proteinExistence type="predicted"/>
<accession>A0ABP3WE66</accession>
<gene>
    <name evidence="2" type="ORF">GCM10009111_11200</name>
</gene>
<organism evidence="2 3">
    <name type="scientific">Colwellia asteriadis</name>
    <dbReference type="NCBI Taxonomy" id="517723"/>
    <lineage>
        <taxon>Bacteria</taxon>
        <taxon>Pseudomonadati</taxon>
        <taxon>Pseudomonadota</taxon>
        <taxon>Gammaproteobacteria</taxon>
        <taxon>Alteromonadales</taxon>
        <taxon>Colwelliaceae</taxon>
        <taxon>Colwellia</taxon>
    </lineage>
</organism>
<dbReference type="Proteomes" id="UP001500021">
    <property type="component" value="Unassembled WGS sequence"/>
</dbReference>
<dbReference type="EMBL" id="BAAAFA010000003">
    <property type="protein sequence ID" value="GAA0814400.1"/>
    <property type="molecule type" value="Genomic_DNA"/>
</dbReference>
<dbReference type="InterPro" id="IPR007029">
    <property type="entry name" value="YHS_dom"/>
</dbReference>
<dbReference type="SMART" id="SM00746">
    <property type="entry name" value="TRASH"/>
    <property type="match status" value="1"/>
</dbReference>
<feature type="domain" description="TRASH" evidence="1">
    <location>
        <begin position="42"/>
        <end position="79"/>
    </location>
</feature>
<sequence length="100" mass="11508">MEGLFSFLLFAGLFYFMMRHGCGAHMAHGHHEEKNINDSFVDPVCGRKVGDDQGYGKLQDGHLYRFCSKDCLDTFDLEPERFIKERNTNAEKSTEKTNEP</sequence>
<dbReference type="InterPro" id="IPR011017">
    <property type="entry name" value="TRASH_dom"/>
</dbReference>
<dbReference type="RefSeq" id="WP_343816011.1">
    <property type="nucleotide sequence ID" value="NZ_BAAAFA010000003.1"/>
</dbReference>
<dbReference type="Pfam" id="PF04945">
    <property type="entry name" value="YHS"/>
    <property type="match status" value="1"/>
</dbReference>
<evidence type="ECO:0000259" key="1">
    <source>
        <dbReference type="SMART" id="SM00746"/>
    </source>
</evidence>
<protein>
    <recommendedName>
        <fullName evidence="1">TRASH domain-containing protein</fullName>
    </recommendedName>
</protein>
<comment type="caution">
    <text evidence="2">The sequence shown here is derived from an EMBL/GenBank/DDBJ whole genome shotgun (WGS) entry which is preliminary data.</text>
</comment>
<dbReference type="SUPFAM" id="SSF47240">
    <property type="entry name" value="Ferritin-like"/>
    <property type="match status" value="1"/>
</dbReference>
<dbReference type="InterPro" id="IPR012348">
    <property type="entry name" value="RNR-like"/>
</dbReference>
<dbReference type="Gene3D" id="1.10.620.20">
    <property type="entry name" value="Ribonucleotide Reductase, subunit A"/>
    <property type="match status" value="1"/>
</dbReference>
<evidence type="ECO:0000313" key="2">
    <source>
        <dbReference type="EMBL" id="GAA0814400.1"/>
    </source>
</evidence>